<dbReference type="Gene3D" id="1.10.510.10">
    <property type="entry name" value="Transferase(Phosphotransferase) domain 1"/>
    <property type="match status" value="1"/>
</dbReference>
<evidence type="ECO:0000256" key="3">
    <source>
        <dbReference type="ARBA" id="ARBA00022741"/>
    </source>
</evidence>
<dbReference type="PANTHER" id="PTHR24351">
    <property type="entry name" value="RIBOSOMAL PROTEIN S6 KINASE"/>
    <property type="match status" value="1"/>
</dbReference>
<proteinExistence type="predicted"/>
<dbReference type="InterPro" id="IPR011009">
    <property type="entry name" value="Kinase-like_dom_sf"/>
</dbReference>
<dbReference type="GO" id="GO:0004674">
    <property type="term" value="F:protein serine/threonine kinase activity"/>
    <property type="evidence" value="ECO:0007669"/>
    <property type="project" value="UniProtKB-KW"/>
</dbReference>
<dbReference type="OMA" id="HIMEREL"/>
<dbReference type="STRING" id="1043005.A0A074Z845"/>
<dbReference type="EMBL" id="KL584760">
    <property type="protein sequence ID" value="KEQ95031.1"/>
    <property type="molecule type" value="Genomic_DNA"/>
</dbReference>
<dbReference type="Proteomes" id="UP000030641">
    <property type="component" value="Unassembled WGS sequence"/>
</dbReference>
<protein>
    <recommendedName>
        <fullName evidence="6">Protein kinase domain-containing protein</fullName>
    </recommendedName>
</protein>
<evidence type="ECO:0000256" key="5">
    <source>
        <dbReference type="ARBA" id="ARBA00022840"/>
    </source>
</evidence>
<dbReference type="GO" id="GO:0005524">
    <property type="term" value="F:ATP binding"/>
    <property type="evidence" value="ECO:0007669"/>
    <property type="project" value="UniProtKB-KW"/>
</dbReference>
<name>A0A074Z845_AURSE</name>
<dbReference type="Pfam" id="PF00069">
    <property type="entry name" value="Pkinase"/>
    <property type="match status" value="1"/>
</dbReference>
<evidence type="ECO:0000256" key="1">
    <source>
        <dbReference type="ARBA" id="ARBA00022527"/>
    </source>
</evidence>
<evidence type="ECO:0000313" key="8">
    <source>
        <dbReference type="Proteomes" id="UP000030641"/>
    </source>
</evidence>
<organism evidence="7 8">
    <name type="scientific">Aureobasidium subglaciale (strain EXF-2481)</name>
    <name type="common">Aureobasidium pullulans var. subglaciale</name>
    <dbReference type="NCBI Taxonomy" id="1043005"/>
    <lineage>
        <taxon>Eukaryota</taxon>
        <taxon>Fungi</taxon>
        <taxon>Dikarya</taxon>
        <taxon>Ascomycota</taxon>
        <taxon>Pezizomycotina</taxon>
        <taxon>Dothideomycetes</taxon>
        <taxon>Dothideomycetidae</taxon>
        <taxon>Dothideales</taxon>
        <taxon>Saccotheciaceae</taxon>
        <taxon>Aureobasidium</taxon>
    </lineage>
</organism>
<dbReference type="HOGENOM" id="CLU_000288_63_26_1"/>
<evidence type="ECO:0000256" key="2">
    <source>
        <dbReference type="ARBA" id="ARBA00022679"/>
    </source>
</evidence>
<dbReference type="GeneID" id="25366574"/>
<keyword evidence="4" id="KW-0418">Kinase</keyword>
<accession>A0A074Z845</accession>
<keyword evidence="8" id="KW-1185">Reference proteome</keyword>
<evidence type="ECO:0000259" key="6">
    <source>
        <dbReference type="PROSITE" id="PS50011"/>
    </source>
</evidence>
<gene>
    <name evidence="7" type="ORF">AUEXF2481DRAFT_40300</name>
</gene>
<dbReference type="RefSeq" id="XP_013343524.1">
    <property type="nucleotide sequence ID" value="XM_013488070.1"/>
</dbReference>
<reference evidence="7 8" key="1">
    <citation type="journal article" date="2014" name="BMC Genomics">
        <title>Genome sequencing of four Aureobasidium pullulans varieties: biotechnological potential, stress tolerance, and description of new species.</title>
        <authorList>
            <person name="Gostin Ar C."/>
            <person name="Ohm R.A."/>
            <person name="Kogej T."/>
            <person name="Sonjak S."/>
            <person name="Turk M."/>
            <person name="Zajc J."/>
            <person name="Zalar P."/>
            <person name="Grube M."/>
            <person name="Sun H."/>
            <person name="Han J."/>
            <person name="Sharma A."/>
            <person name="Chiniquy J."/>
            <person name="Ngan C.Y."/>
            <person name="Lipzen A."/>
            <person name="Barry K."/>
            <person name="Grigoriev I.V."/>
            <person name="Gunde-Cimerman N."/>
        </authorList>
    </citation>
    <scope>NUCLEOTIDE SEQUENCE [LARGE SCALE GENOMIC DNA]</scope>
    <source>
        <strain evidence="7 8">EXF-2481</strain>
    </source>
</reference>
<dbReference type="SUPFAM" id="SSF56112">
    <property type="entry name" value="Protein kinase-like (PK-like)"/>
    <property type="match status" value="1"/>
</dbReference>
<sequence>MTSSSRTSTFCGNSSFMAPEVLLGKRYGYGADWWGFGVVIFQMLTAEEPARGEDQDAVFEEILDEGKPVFPLDMEESGKGICKQLLKRDSDQRLGAGESGAKDVMGHTFFDEIDWKDVAGEKLKAPSCLVHSLELQKSIGEPPASSDALSLDGWSHLDVFGDF</sequence>
<keyword evidence="3" id="KW-0547">Nucleotide-binding</keyword>
<evidence type="ECO:0000313" key="7">
    <source>
        <dbReference type="EMBL" id="KEQ95031.1"/>
    </source>
</evidence>
<keyword evidence="2" id="KW-0808">Transferase</keyword>
<dbReference type="OrthoDB" id="63267at2759"/>
<dbReference type="InParanoid" id="A0A074Z845"/>
<keyword evidence="5" id="KW-0067">ATP-binding</keyword>
<dbReference type="InterPro" id="IPR000719">
    <property type="entry name" value="Prot_kinase_dom"/>
</dbReference>
<dbReference type="PROSITE" id="PS50011">
    <property type="entry name" value="PROTEIN_KINASE_DOM"/>
    <property type="match status" value="1"/>
</dbReference>
<evidence type="ECO:0000256" key="4">
    <source>
        <dbReference type="ARBA" id="ARBA00022777"/>
    </source>
</evidence>
<feature type="domain" description="Protein kinase" evidence="6">
    <location>
        <begin position="1"/>
        <end position="110"/>
    </location>
</feature>
<keyword evidence="1" id="KW-0723">Serine/threonine-protein kinase</keyword>
<dbReference type="AlphaFoldDB" id="A0A074Z845"/>